<dbReference type="InterPro" id="IPR057665">
    <property type="entry name" value="CEP192_PLK4_bind"/>
</dbReference>
<dbReference type="Proteomes" id="UP001044222">
    <property type="component" value="Unassembled WGS sequence"/>
</dbReference>
<dbReference type="InterPro" id="IPR057662">
    <property type="entry name" value="CEP192_Aurora-A_bind"/>
</dbReference>
<dbReference type="PANTHER" id="PTHR16029">
    <property type="entry name" value="CENTROSOMAL PROTEIN OF 192 KDA"/>
    <property type="match status" value="1"/>
</dbReference>
<dbReference type="EMBL" id="JAFIRN010000001">
    <property type="protein sequence ID" value="KAG5857110.1"/>
    <property type="molecule type" value="Genomic_DNA"/>
</dbReference>
<accession>A0A9D3N1G4</accession>
<feature type="compositionally biased region" description="Pro residues" evidence="1">
    <location>
        <begin position="355"/>
        <end position="366"/>
    </location>
</feature>
<dbReference type="Pfam" id="PF25765">
    <property type="entry name" value="PLK4_bind_CEP192"/>
    <property type="match status" value="1"/>
</dbReference>
<dbReference type="GO" id="GO:0090222">
    <property type="term" value="P:centrosome-templated microtubule nucleation"/>
    <property type="evidence" value="ECO:0007669"/>
    <property type="project" value="InterPro"/>
</dbReference>
<dbReference type="GO" id="GO:0090307">
    <property type="term" value="P:mitotic spindle assembly"/>
    <property type="evidence" value="ECO:0007669"/>
    <property type="project" value="TreeGrafter"/>
</dbReference>
<dbReference type="Pfam" id="PF25763">
    <property type="entry name" value="Aurora-A_bind_CEP192"/>
    <property type="match status" value="1"/>
</dbReference>
<gene>
    <name evidence="2" type="ORF">ANANG_G00015080</name>
</gene>
<evidence type="ECO:0000256" key="1">
    <source>
        <dbReference type="SAM" id="MobiDB-lite"/>
    </source>
</evidence>
<feature type="compositionally biased region" description="Gly residues" evidence="1">
    <location>
        <begin position="406"/>
        <end position="422"/>
    </location>
</feature>
<feature type="compositionally biased region" description="Polar residues" evidence="1">
    <location>
        <begin position="757"/>
        <end position="772"/>
    </location>
</feature>
<dbReference type="CDD" id="cd21856">
    <property type="entry name" value="Plk4BD_Cep192"/>
    <property type="match status" value="1"/>
</dbReference>
<dbReference type="PANTHER" id="PTHR16029:SF11">
    <property type="entry name" value="CENTROSOMAL PROTEIN OF 192 KDA"/>
    <property type="match status" value="1"/>
</dbReference>
<dbReference type="GO" id="GO:0000242">
    <property type="term" value="C:pericentriolar material"/>
    <property type="evidence" value="ECO:0007669"/>
    <property type="project" value="TreeGrafter"/>
</dbReference>
<comment type="caution">
    <text evidence="2">The sequence shown here is derived from an EMBL/GenBank/DDBJ whole genome shotgun (WGS) entry which is preliminary data.</text>
</comment>
<evidence type="ECO:0000313" key="2">
    <source>
        <dbReference type="EMBL" id="KAG5857110.1"/>
    </source>
</evidence>
<keyword evidence="3" id="KW-1185">Reference proteome</keyword>
<feature type="region of interest" description="Disordered" evidence="1">
    <location>
        <begin position="753"/>
        <end position="843"/>
    </location>
</feature>
<protein>
    <submittedName>
        <fullName evidence="2">Uncharacterized protein</fullName>
    </submittedName>
</protein>
<feature type="region of interest" description="Disordered" evidence="1">
    <location>
        <begin position="121"/>
        <end position="146"/>
    </location>
</feature>
<feature type="compositionally biased region" description="Polar residues" evidence="1">
    <location>
        <begin position="326"/>
        <end position="342"/>
    </location>
</feature>
<organism evidence="2 3">
    <name type="scientific">Anguilla anguilla</name>
    <name type="common">European freshwater eel</name>
    <name type="synonym">Muraena anguilla</name>
    <dbReference type="NCBI Taxonomy" id="7936"/>
    <lineage>
        <taxon>Eukaryota</taxon>
        <taxon>Metazoa</taxon>
        <taxon>Chordata</taxon>
        <taxon>Craniata</taxon>
        <taxon>Vertebrata</taxon>
        <taxon>Euteleostomi</taxon>
        <taxon>Actinopterygii</taxon>
        <taxon>Neopterygii</taxon>
        <taxon>Teleostei</taxon>
        <taxon>Anguilliformes</taxon>
        <taxon>Anguillidae</taxon>
        <taxon>Anguilla</taxon>
    </lineage>
</organism>
<feature type="compositionally biased region" description="Basic and acidic residues" evidence="1">
    <location>
        <begin position="783"/>
        <end position="819"/>
    </location>
</feature>
<feature type="region of interest" description="Disordered" evidence="1">
    <location>
        <begin position="294"/>
        <end position="473"/>
    </location>
</feature>
<dbReference type="AlphaFoldDB" id="A0A9D3N1G4"/>
<reference evidence="2" key="1">
    <citation type="submission" date="2021-01" db="EMBL/GenBank/DDBJ databases">
        <title>A chromosome-scale assembly of European eel, Anguilla anguilla.</title>
        <authorList>
            <person name="Henkel C."/>
            <person name="Jong-Raadsen S.A."/>
            <person name="Dufour S."/>
            <person name="Weltzien F.-A."/>
            <person name="Palstra A.P."/>
            <person name="Pelster B."/>
            <person name="Spaink H.P."/>
            <person name="Van Den Thillart G.E."/>
            <person name="Jansen H."/>
            <person name="Zahm M."/>
            <person name="Klopp C."/>
            <person name="Cedric C."/>
            <person name="Louis A."/>
            <person name="Berthelot C."/>
            <person name="Parey E."/>
            <person name="Roest Crollius H."/>
            <person name="Montfort J."/>
            <person name="Robinson-Rechavi M."/>
            <person name="Bucao C."/>
            <person name="Bouchez O."/>
            <person name="Gislard M."/>
            <person name="Lluch J."/>
            <person name="Milhes M."/>
            <person name="Lampietro C."/>
            <person name="Lopez Roques C."/>
            <person name="Donnadieu C."/>
            <person name="Braasch I."/>
            <person name="Desvignes T."/>
            <person name="Postlethwait J."/>
            <person name="Bobe J."/>
            <person name="Guiguen Y."/>
            <person name="Dirks R."/>
        </authorList>
    </citation>
    <scope>NUCLEOTIDE SEQUENCE</scope>
    <source>
        <strain evidence="2">Tag_6206</strain>
        <tissue evidence="2">Liver</tissue>
    </source>
</reference>
<feature type="region of interest" description="Disordered" evidence="1">
    <location>
        <begin position="519"/>
        <end position="585"/>
    </location>
</feature>
<feature type="compositionally biased region" description="Polar residues" evidence="1">
    <location>
        <begin position="825"/>
        <end position="843"/>
    </location>
</feature>
<dbReference type="GO" id="GO:0005737">
    <property type="term" value="C:cytoplasm"/>
    <property type="evidence" value="ECO:0007669"/>
    <property type="project" value="TreeGrafter"/>
</dbReference>
<dbReference type="GO" id="GO:0005814">
    <property type="term" value="C:centriole"/>
    <property type="evidence" value="ECO:0007669"/>
    <property type="project" value="TreeGrafter"/>
</dbReference>
<dbReference type="GO" id="GO:0019901">
    <property type="term" value="F:protein kinase binding"/>
    <property type="evidence" value="ECO:0007669"/>
    <property type="project" value="TreeGrafter"/>
</dbReference>
<dbReference type="GO" id="GO:0051298">
    <property type="term" value="P:centrosome duplication"/>
    <property type="evidence" value="ECO:0007669"/>
    <property type="project" value="InterPro"/>
</dbReference>
<name>A0A9D3N1G4_ANGAN</name>
<proteinExistence type="predicted"/>
<evidence type="ECO:0000313" key="3">
    <source>
        <dbReference type="Proteomes" id="UP001044222"/>
    </source>
</evidence>
<feature type="compositionally biased region" description="Acidic residues" evidence="1">
    <location>
        <begin position="301"/>
        <end position="310"/>
    </location>
</feature>
<feature type="region of interest" description="Disordered" evidence="1">
    <location>
        <begin position="243"/>
        <end position="271"/>
    </location>
</feature>
<dbReference type="GO" id="GO:0071539">
    <property type="term" value="P:protein localization to centrosome"/>
    <property type="evidence" value="ECO:0007669"/>
    <property type="project" value="InterPro"/>
</dbReference>
<feature type="compositionally biased region" description="Basic and acidic residues" evidence="1">
    <location>
        <begin position="574"/>
        <end position="583"/>
    </location>
</feature>
<feature type="compositionally biased region" description="Polar residues" evidence="1">
    <location>
        <begin position="250"/>
        <end position="262"/>
    </location>
</feature>
<sequence length="843" mass="89770">MTESFHNIEDEPFPSFLSASLGSGNGTLGNVTLGSRLGVPVAASTVAKIRAGADNRISDIQASYLEDGQLSLVNSQPSSGQRGKFALSFKDDLDGADDFIAAHRLSDMLVKIHLDEGESTARLKAPPQGSPLHADPPAQRASEHGDDLSTGLITFSHLGAKDVTAMKGKHALPEVQEEGSASDSDRLSGSVSSFVANEKLLSVYSLNSDATDDDIDVDQLQDDELELYFNKLVPPAMQRGRVEGQEIPPTGQTGIAENSSHPGSAEPEKNRYNFLDDFDQDDFQMPDVRLAATGMDSCPASDEEDTEDELEAARRLGSARPRFLLPSTSRQLVGRATAQTSGPAWRGAARTTSRSPPPPGTPPPTPALSSDAPLRARRRWRGGDGSSGSEEDGNDGGVSTIPLPPGGGQAYDGPRGSGAGGDQDGHGVPSLPAPSRASVPGHSEMGDRVGPVGTGEGGFVAPGLGPPRLSPVNWSMTLDRQEALDAMDSAESAAAADGPLDSLYLWNGGGLRSRPTARALARGKRRGPWASGGPCGYSTVPEPSDSSGEGESRAASLEAKYLSQTAQGEEGDDIWDRPPDSAKLDFQQGGNVAHSVVYQNEEGKWVTDLAYYSSFEKEAEVNFPKEVASEFQSEEFVSGSNAIEKIIEDQEEFEKENQFIQEEQMAAESPSLGLGDTSWRLPSSNHILMRASQVSSDFERGNQSYLRLSLGEFFLQRSEALGCLGDSMEDRVKRPSFGYVITSPEKREPFALIRPSDFSSRGSSVHSDTLLNSDADDTMNPEELNKTAEALAERSSERTEHREDEKPAAAEKEEAKDPRALAPEPQSSPAGSGDSPTAATTCC</sequence>
<dbReference type="InterPro" id="IPR039103">
    <property type="entry name" value="Spd-2/CEP192"/>
</dbReference>